<dbReference type="Gene3D" id="1.10.260.40">
    <property type="entry name" value="lambda repressor-like DNA-binding domains"/>
    <property type="match status" value="1"/>
</dbReference>
<dbReference type="AlphaFoldDB" id="A0A495QS91"/>
<dbReference type="SMART" id="SM00530">
    <property type="entry name" value="HTH_XRE"/>
    <property type="match status" value="1"/>
</dbReference>
<dbReference type="InterPro" id="IPR041413">
    <property type="entry name" value="MLTR_LBD"/>
</dbReference>
<evidence type="ECO:0000259" key="1">
    <source>
        <dbReference type="PROSITE" id="PS50943"/>
    </source>
</evidence>
<dbReference type="Pfam" id="PF13560">
    <property type="entry name" value="HTH_31"/>
    <property type="match status" value="1"/>
</dbReference>
<dbReference type="PANTHER" id="PTHR35010">
    <property type="entry name" value="BLL4672 PROTEIN-RELATED"/>
    <property type="match status" value="1"/>
</dbReference>
<dbReference type="InterPro" id="IPR010982">
    <property type="entry name" value="Lambda_DNA-bd_dom_sf"/>
</dbReference>
<proteinExistence type="predicted"/>
<dbReference type="PROSITE" id="PS50943">
    <property type="entry name" value="HTH_CROC1"/>
    <property type="match status" value="1"/>
</dbReference>
<evidence type="ECO:0000313" key="2">
    <source>
        <dbReference type="EMBL" id="RKS76313.1"/>
    </source>
</evidence>
<name>A0A495QS91_9ACTN</name>
<gene>
    <name evidence="2" type="ORF">BZB76_1667</name>
</gene>
<dbReference type="Pfam" id="PF17765">
    <property type="entry name" value="MLTR_LBD"/>
    <property type="match status" value="1"/>
</dbReference>
<evidence type="ECO:0000313" key="3">
    <source>
        <dbReference type="Proteomes" id="UP000274601"/>
    </source>
</evidence>
<accession>A0A495QS91</accession>
<comment type="caution">
    <text evidence="2">The sequence shown here is derived from an EMBL/GenBank/DDBJ whole genome shotgun (WGS) entry which is preliminary data.</text>
</comment>
<keyword evidence="3" id="KW-1185">Reference proteome</keyword>
<dbReference type="InterPro" id="IPR001387">
    <property type="entry name" value="Cro/C1-type_HTH"/>
</dbReference>
<dbReference type="EMBL" id="RBWU01000002">
    <property type="protein sequence ID" value="RKS76313.1"/>
    <property type="molecule type" value="Genomic_DNA"/>
</dbReference>
<reference evidence="2 3" key="1">
    <citation type="submission" date="2018-10" db="EMBL/GenBank/DDBJ databases">
        <title>Genomic Encyclopedia of Archaeal and Bacterial Type Strains, Phase II (KMG-II): from individual species to whole genera.</title>
        <authorList>
            <person name="Goeker M."/>
        </authorList>
    </citation>
    <scope>NUCLEOTIDE SEQUENCE [LARGE SCALE GENOMIC DNA]</scope>
    <source>
        <strain evidence="2 3">DSM 43383</strain>
    </source>
</reference>
<dbReference type="SUPFAM" id="SSF47413">
    <property type="entry name" value="lambda repressor-like DNA-binding domains"/>
    <property type="match status" value="1"/>
</dbReference>
<protein>
    <submittedName>
        <fullName evidence="2">Helix-turn-helix protein</fullName>
    </submittedName>
</protein>
<organism evidence="2 3">
    <name type="scientific">Actinomadura pelletieri DSM 43383</name>
    <dbReference type="NCBI Taxonomy" id="1120940"/>
    <lineage>
        <taxon>Bacteria</taxon>
        <taxon>Bacillati</taxon>
        <taxon>Actinomycetota</taxon>
        <taxon>Actinomycetes</taxon>
        <taxon>Streptosporangiales</taxon>
        <taxon>Thermomonosporaceae</taxon>
        <taxon>Actinomadura</taxon>
    </lineage>
</organism>
<dbReference type="CDD" id="cd00093">
    <property type="entry name" value="HTH_XRE"/>
    <property type="match status" value="1"/>
</dbReference>
<dbReference type="Gene3D" id="3.30.450.180">
    <property type="match status" value="1"/>
</dbReference>
<dbReference type="PANTHER" id="PTHR35010:SF2">
    <property type="entry name" value="BLL4672 PROTEIN"/>
    <property type="match status" value="1"/>
</dbReference>
<feature type="domain" description="HTH cro/C1-type" evidence="1">
    <location>
        <begin position="49"/>
        <end position="96"/>
    </location>
</feature>
<sequence>MQERWFGNGDNGVMEQRSDLGEFLRSRRARLQPRDVGLADYGGRRRVPGLRREELAQIAGISAGYYARLEQGLSQNASDAVLDAIARVLRLDHGERAHLYSLAKPAPKARRRAHAERLRPGVRSMIRTISGVPALAVGRRADVLAWNPLAHALLAGHLDLRAPERPDGRPNLARLVFLDPQTRELYADWDRKSRDAVGFLRRSAGRFPDDRELTELIGELTVKSPDFAALWSSHAVRECSHNTREYRHPLVGRLTLTDEMLHLPDDQGQRVVIYHAEEGSPSAEALRLLADMAAEDLRRETKPPASR</sequence>
<dbReference type="GO" id="GO:0003677">
    <property type="term" value="F:DNA binding"/>
    <property type="evidence" value="ECO:0007669"/>
    <property type="project" value="InterPro"/>
</dbReference>
<dbReference type="Proteomes" id="UP000274601">
    <property type="component" value="Unassembled WGS sequence"/>
</dbReference>